<dbReference type="Pfam" id="PF00653">
    <property type="entry name" value="BIR"/>
    <property type="match status" value="2"/>
</dbReference>
<reference evidence="7 8" key="2">
    <citation type="submission" date="2019-01" db="EMBL/GenBank/DDBJ databases">
        <title>The decoding of complex shrimp genome reveals the adaptation for benthos swimmer, frequently molting mechanism and breeding impact on genome.</title>
        <authorList>
            <person name="Sun Y."/>
            <person name="Gao Y."/>
            <person name="Yu Y."/>
        </authorList>
    </citation>
    <scope>NUCLEOTIDE SEQUENCE [LARGE SCALE GENOMIC DNA]</scope>
    <source>
        <tissue evidence="7">Muscle</tissue>
    </source>
</reference>
<keyword evidence="2 4" id="KW-0479">Metal-binding</keyword>
<dbReference type="PROSITE" id="PS01282">
    <property type="entry name" value="BIR_REPEAT_1"/>
    <property type="match status" value="1"/>
</dbReference>
<feature type="domain" description="RING-type" evidence="6">
    <location>
        <begin position="367"/>
        <end position="402"/>
    </location>
</feature>
<keyword evidence="8" id="KW-1185">Reference proteome</keyword>
<evidence type="ECO:0000256" key="1">
    <source>
        <dbReference type="ARBA" id="ARBA00006672"/>
    </source>
</evidence>
<name>A0A423UA96_PENVA</name>
<dbReference type="PANTHER" id="PTHR10044:SF139">
    <property type="entry name" value="DEATH-ASSOCIATED INHIBITOR OF APOPTOSIS 2"/>
    <property type="match status" value="1"/>
</dbReference>
<dbReference type="AlphaFoldDB" id="A0A423UA96"/>
<dbReference type="PROSITE" id="PS50143">
    <property type="entry name" value="BIR_REPEAT_2"/>
    <property type="match status" value="2"/>
</dbReference>
<dbReference type="Proteomes" id="UP000283509">
    <property type="component" value="Unassembled WGS sequence"/>
</dbReference>
<evidence type="ECO:0000256" key="4">
    <source>
        <dbReference type="PROSITE-ProRule" id="PRU00175"/>
    </source>
</evidence>
<dbReference type="CDD" id="cd00022">
    <property type="entry name" value="BIR"/>
    <property type="match status" value="2"/>
</dbReference>
<evidence type="ECO:0000259" key="6">
    <source>
        <dbReference type="PROSITE" id="PS50089"/>
    </source>
</evidence>
<dbReference type="SMART" id="SM00238">
    <property type="entry name" value="BIR"/>
    <property type="match status" value="2"/>
</dbReference>
<evidence type="ECO:0000313" key="8">
    <source>
        <dbReference type="Proteomes" id="UP000283509"/>
    </source>
</evidence>
<dbReference type="Gene3D" id="3.30.40.10">
    <property type="entry name" value="Zinc/RING finger domain, C3HC4 (zinc finger)"/>
    <property type="match status" value="1"/>
</dbReference>
<dbReference type="GO" id="GO:0008270">
    <property type="term" value="F:zinc ion binding"/>
    <property type="evidence" value="ECO:0007669"/>
    <property type="project" value="UniProtKB-KW"/>
</dbReference>
<dbReference type="PANTHER" id="PTHR10044">
    <property type="entry name" value="INHIBITOR OF APOPTOSIS"/>
    <property type="match status" value="1"/>
</dbReference>
<sequence length="415" mass="46307">MAGDEEQCSRDKVMESPPRQERCFLTPLDLLFESARRLTFARWDESQLPSTQLARSGFFFTGVKDHVQCIFCLGILGCWSPGEEPDEEHRRQFPECPLVTGAPTGNIPVDAPSREGAEGRLYRMLREYYLFRLNNMRFSGDFPEGGTQTPADAYPQFRTPASRLASYVGWPAEVGLCPQVLAAAGFFHSGRADWVQCFSCGGGVFGWQKGEQPLEVHLRYYPLCPFARAAAAPALPSGVAGGTKRALAIPTEDAELLLQHPLAKRLVEMGLPQSVVKGAFKQRLETYGAICRTLLEAVELTVEYKKPGKHNPQLGTSCTSRFSPPIQTESPQQLSYFSTYNEKAEILRREVEDLKQQLQAQENRLLCRVCKQDRVAVVLQPCSHLHLCLSCARPRDTCPSCDHLIRGTLRPMIPG</sequence>
<dbReference type="PROSITE" id="PS50089">
    <property type="entry name" value="ZF_RING_2"/>
    <property type="match status" value="1"/>
</dbReference>
<evidence type="ECO:0000256" key="3">
    <source>
        <dbReference type="ARBA" id="ARBA00022833"/>
    </source>
</evidence>
<accession>A0A423UA96</accession>
<keyword evidence="2 4" id="KW-0863">Zinc-finger</keyword>
<comment type="caution">
    <text evidence="7">The sequence shown here is derived from an EMBL/GenBank/DDBJ whole genome shotgun (WGS) entry which is preliminary data.</text>
</comment>
<dbReference type="OrthoDB" id="6337722at2759"/>
<dbReference type="STRING" id="6689.A0A423UA96"/>
<dbReference type="InterPro" id="IPR013083">
    <property type="entry name" value="Znf_RING/FYVE/PHD"/>
</dbReference>
<dbReference type="InterPro" id="IPR001370">
    <property type="entry name" value="BIR_rpt"/>
</dbReference>
<dbReference type="InterPro" id="IPR050784">
    <property type="entry name" value="IAP"/>
</dbReference>
<dbReference type="SUPFAM" id="SSF57924">
    <property type="entry name" value="Inhibitor of apoptosis (IAP) repeat"/>
    <property type="match status" value="2"/>
</dbReference>
<comment type="similarity">
    <text evidence="1">Belongs to the IAP family.</text>
</comment>
<organism evidence="7 8">
    <name type="scientific">Penaeus vannamei</name>
    <name type="common">Whiteleg shrimp</name>
    <name type="synonym">Litopenaeus vannamei</name>
    <dbReference type="NCBI Taxonomy" id="6689"/>
    <lineage>
        <taxon>Eukaryota</taxon>
        <taxon>Metazoa</taxon>
        <taxon>Ecdysozoa</taxon>
        <taxon>Arthropoda</taxon>
        <taxon>Crustacea</taxon>
        <taxon>Multicrustacea</taxon>
        <taxon>Malacostraca</taxon>
        <taxon>Eumalacostraca</taxon>
        <taxon>Eucarida</taxon>
        <taxon>Decapoda</taxon>
        <taxon>Dendrobranchiata</taxon>
        <taxon>Penaeoidea</taxon>
        <taxon>Penaeidae</taxon>
        <taxon>Penaeus</taxon>
    </lineage>
</organism>
<proteinExistence type="inferred from homology"/>
<keyword evidence="5" id="KW-0175">Coiled coil</keyword>
<dbReference type="EMBL" id="QCYY01000226">
    <property type="protein sequence ID" value="ROT85626.1"/>
    <property type="molecule type" value="Genomic_DNA"/>
</dbReference>
<dbReference type="GO" id="GO:0005737">
    <property type="term" value="C:cytoplasm"/>
    <property type="evidence" value="ECO:0007669"/>
    <property type="project" value="TreeGrafter"/>
</dbReference>
<evidence type="ECO:0000313" key="7">
    <source>
        <dbReference type="EMBL" id="ROT85626.1"/>
    </source>
</evidence>
<keyword evidence="3" id="KW-0862">Zinc</keyword>
<dbReference type="Gene3D" id="1.10.1170.10">
    <property type="entry name" value="Inhibitor Of Apoptosis Protein (2mihbC-IAP-1), Chain A"/>
    <property type="match status" value="2"/>
</dbReference>
<reference evidence="7 8" key="1">
    <citation type="submission" date="2018-04" db="EMBL/GenBank/DDBJ databases">
        <authorList>
            <person name="Zhang X."/>
            <person name="Yuan J."/>
            <person name="Li F."/>
            <person name="Xiang J."/>
        </authorList>
    </citation>
    <scope>NUCLEOTIDE SEQUENCE [LARGE SCALE GENOMIC DNA]</scope>
    <source>
        <tissue evidence="7">Muscle</tissue>
    </source>
</reference>
<protein>
    <submittedName>
        <fullName evidence="7">Putative baculoviral IAP repeat-containing protein 7 isoform X2</fullName>
    </submittedName>
</protein>
<evidence type="ECO:0000256" key="2">
    <source>
        <dbReference type="ARBA" id="ARBA00022771"/>
    </source>
</evidence>
<evidence type="ECO:0000256" key="5">
    <source>
        <dbReference type="SAM" id="Coils"/>
    </source>
</evidence>
<dbReference type="GO" id="GO:0005634">
    <property type="term" value="C:nucleus"/>
    <property type="evidence" value="ECO:0007669"/>
    <property type="project" value="TreeGrafter"/>
</dbReference>
<feature type="coiled-coil region" evidence="5">
    <location>
        <begin position="337"/>
        <end position="368"/>
    </location>
</feature>
<dbReference type="GO" id="GO:0051726">
    <property type="term" value="P:regulation of cell cycle"/>
    <property type="evidence" value="ECO:0007669"/>
    <property type="project" value="TreeGrafter"/>
</dbReference>
<dbReference type="InterPro" id="IPR001841">
    <property type="entry name" value="Znf_RING"/>
</dbReference>
<dbReference type="Pfam" id="PF13920">
    <property type="entry name" value="zf-C3HC4_3"/>
    <property type="match status" value="1"/>
</dbReference>
<gene>
    <name evidence="7" type="ORF">C7M84_009944</name>
</gene>